<evidence type="ECO:0000313" key="2">
    <source>
        <dbReference type="Proteomes" id="UP000516437"/>
    </source>
</evidence>
<keyword evidence="2" id="KW-1185">Reference proteome</keyword>
<sequence>MADYLTVVPKKLLQEIIIKATGSPHLESGDVKLIFNFLGPLNENQNMVWARQMTIRKFSSKWNDEWELRGQSGDGPFCVYVNLPVFAAFLKIAL</sequence>
<accession>A0A6A1WS16</accession>
<dbReference type="Proteomes" id="UP000516437">
    <property type="component" value="Unassembled WGS sequence"/>
</dbReference>
<organism evidence="1 2">
    <name type="scientific">Morella rubra</name>
    <name type="common">Chinese bayberry</name>
    <dbReference type="NCBI Taxonomy" id="262757"/>
    <lineage>
        <taxon>Eukaryota</taxon>
        <taxon>Viridiplantae</taxon>
        <taxon>Streptophyta</taxon>
        <taxon>Embryophyta</taxon>
        <taxon>Tracheophyta</taxon>
        <taxon>Spermatophyta</taxon>
        <taxon>Magnoliopsida</taxon>
        <taxon>eudicotyledons</taxon>
        <taxon>Gunneridae</taxon>
        <taxon>Pentapetalae</taxon>
        <taxon>rosids</taxon>
        <taxon>fabids</taxon>
        <taxon>Fagales</taxon>
        <taxon>Myricaceae</taxon>
        <taxon>Morella</taxon>
    </lineage>
</organism>
<reference evidence="1 2" key="1">
    <citation type="journal article" date="2019" name="Plant Biotechnol. J.">
        <title>The red bayberry genome and genetic basis of sex determination.</title>
        <authorList>
            <person name="Jia H.M."/>
            <person name="Jia H.J."/>
            <person name="Cai Q.L."/>
            <person name="Wang Y."/>
            <person name="Zhao H.B."/>
            <person name="Yang W.F."/>
            <person name="Wang G.Y."/>
            <person name="Li Y.H."/>
            <person name="Zhan D.L."/>
            <person name="Shen Y.T."/>
            <person name="Niu Q.F."/>
            <person name="Chang L."/>
            <person name="Qiu J."/>
            <person name="Zhao L."/>
            <person name="Xie H.B."/>
            <person name="Fu W.Y."/>
            <person name="Jin J."/>
            <person name="Li X.W."/>
            <person name="Jiao Y."/>
            <person name="Zhou C.C."/>
            <person name="Tu T."/>
            <person name="Chai C.Y."/>
            <person name="Gao J.L."/>
            <person name="Fan L.J."/>
            <person name="van de Weg E."/>
            <person name="Wang J.Y."/>
            <person name="Gao Z.S."/>
        </authorList>
    </citation>
    <scope>NUCLEOTIDE SEQUENCE [LARGE SCALE GENOMIC DNA]</scope>
    <source>
        <tissue evidence="1">Leaves</tissue>
    </source>
</reference>
<dbReference type="AlphaFoldDB" id="A0A6A1WS16"/>
<dbReference type="EMBL" id="RXIC02000012">
    <property type="protein sequence ID" value="KAB1228105.1"/>
    <property type="molecule type" value="Genomic_DNA"/>
</dbReference>
<gene>
    <name evidence="1" type="ORF">CJ030_MR4G013707</name>
</gene>
<proteinExistence type="predicted"/>
<comment type="caution">
    <text evidence="1">The sequence shown here is derived from an EMBL/GenBank/DDBJ whole genome shotgun (WGS) entry which is preliminary data.</text>
</comment>
<name>A0A6A1WS16_9ROSI</name>
<evidence type="ECO:0000313" key="1">
    <source>
        <dbReference type="EMBL" id="KAB1228105.1"/>
    </source>
</evidence>
<protein>
    <submittedName>
        <fullName evidence="1">Uncharacterized protein</fullName>
    </submittedName>
</protein>